<feature type="chain" id="PRO_5045442044" description="DUF4384 domain-containing protein" evidence="1">
    <location>
        <begin position="33"/>
        <end position="390"/>
    </location>
</feature>
<feature type="signal peptide" evidence="1">
    <location>
        <begin position="1"/>
        <end position="32"/>
    </location>
</feature>
<proteinExistence type="predicted"/>
<evidence type="ECO:0000313" key="3">
    <source>
        <dbReference type="EMBL" id="MBK1659329.1"/>
    </source>
</evidence>
<organism evidence="3 4">
    <name type="scientific">Paracraurococcus ruber</name>
    <dbReference type="NCBI Taxonomy" id="77675"/>
    <lineage>
        <taxon>Bacteria</taxon>
        <taxon>Pseudomonadati</taxon>
        <taxon>Pseudomonadota</taxon>
        <taxon>Alphaproteobacteria</taxon>
        <taxon>Acetobacterales</taxon>
        <taxon>Roseomonadaceae</taxon>
        <taxon>Paracraurococcus</taxon>
    </lineage>
</organism>
<accession>A0ABS1D083</accession>
<evidence type="ECO:0000259" key="2">
    <source>
        <dbReference type="Pfam" id="PF14326"/>
    </source>
</evidence>
<feature type="domain" description="DUF4384" evidence="2">
    <location>
        <begin position="265"/>
        <end position="341"/>
    </location>
</feature>
<keyword evidence="1" id="KW-0732">Signal</keyword>
<sequence>MLRRDERRQAMLPTRLAGVAALLLAAAPAAQAAESAVLLAATAPGYAPGMVIDPQERLRLPDGASVTLLLRSGQMLKLRGPLETSLDRAEPARPNGSAAALAEAFRLRGVDATAIGGTRAAALGKRMQRAAAEVSVELERSGTWCVAPTDTLWLMRPVGGPAEFGLRRRGSLRRLAWPPGAARVEWPGDLPIEDGDSFDVLADGQVRATLTFRLRTGATGQEPTEIAQGVLLGCHAQHEAALRRLARAHLPPDLWLSTERGRTPTYAPGERIGLTAMADADGWLYCVTTQSDGAAIAVFPASAAGGARLAAGVPASLPGDRHGIALPAGPRGVQRVQCWLADRDAGPDLPDALRGAAVGRLPDGLAPTLDTIFAGMAGQVARASLDIRVD</sequence>
<dbReference type="Pfam" id="PF14326">
    <property type="entry name" value="DUF4384"/>
    <property type="match status" value="1"/>
</dbReference>
<dbReference type="InterPro" id="IPR006311">
    <property type="entry name" value="TAT_signal"/>
</dbReference>
<dbReference type="PROSITE" id="PS51318">
    <property type="entry name" value="TAT"/>
    <property type="match status" value="1"/>
</dbReference>
<dbReference type="InterPro" id="IPR025493">
    <property type="entry name" value="DUF4384"/>
</dbReference>
<dbReference type="Proteomes" id="UP000697995">
    <property type="component" value="Unassembled WGS sequence"/>
</dbReference>
<keyword evidence="4" id="KW-1185">Reference proteome</keyword>
<name>A0ABS1D083_9PROT</name>
<gene>
    <name evidence="3" type="ORF">CKO45_13890</name>
</gene>
<dbReference type="EMBL" id="NRSG01000095">
    <property type="protein sequence ID" value="MBK1659329.1"/>
    <property type="molecule type" value="Genomic_DNA"/>
</dbReference>
<reference evidence="3 4" key="1">
    <citation type="journal article" date="2020" name="Microorganisms">
        <title>Osmotic Adaptation and Compatible Solute Biosynthesis of Phototrophic Bacteria as Revealed from Genome Analyses.</title>
        <authorList>
            <person name="Imhoff J.F."/>
            <person name="Rahn T."/>
            <person name="Kunzel S."/>
            <person name="Keller A."/>
            <person name="Neulinger S.C."/>
        </authorList>
    </citation>
    <scope>NUCLEOTIDE SEQUENCE [LARGE SCALE GENOMIC DNA]</scope>
    <source>
        <strain evidence="3 4">DSM 15382</strain>
    </source>
</reference>
<comment type="caution">
    <text evidence="3">The sequence shown here is derived from an EMBL/GenBank/DDBJ whole genome shotgun (WGS) entry which is preliminary data.</text>
</comment>
<protein>
    <recommendedName>
        <fullName evidence="2">DUF4384 domain-containing protein</fullName>
    </recommendedName>
</protein>
<evidence type="ECO:0000256" key="1">
    <source>
        <dbReference type="SAM" id="SignalP"/>
    </source>
</evidence>
<evidence type="ECO:0000313" key="4">
    <source>
        <dbReference type="Proteomes" id="UP000697995"/>
    </source>
</evidence>